<protein>
    <submittedName>
        <fullName evidence="9">Twitching motility protein PilT</fullName>
    </submittedName>
</protein>
<dbReference type="PANTHER" id="PTHR33653:SF1">
    <property type="entry name" value="RIBONUCLEASE VAPC2"/>
    <property type="match status" value="1"/>
</dbReference>
<keyword evidence="6" id="KW-0460">Magnesium</keyword>
<dbReference type="GO" id="GO:0004518">
    <property type="term" value="F:nuclease activity"/>
    <property type="evidence" value="ECO:0007669"/>
    <property type="project" value="UniProtKB-KW"/>
</dbReference>
<evidence type="ECO:0000256" key="2">
    <source>
        <dbReference type="ARBA" id="ARBA00022649"/>
    </source>
</evidence>
<dbReference type="InterPro" id="IPR002716">
    <property type="entry name" value="PIN_dom"/>
</dbReference>
<evidence type="ECO:0000256" key="7">
    <source>
        <dbReference type="ARBA" id="ARBA00038093"/>
    </source>
</evidence>
<evidence type="ECO:0000256" key="6">
    <source>
        <dbReference type="ARBA" id="ARBA00022842"/>
    </source>
</evidence>
<keyword evidence="5" id="KW-0378">Hydrolase</keyword>
<dbReference type="EMBL" id="JSVA01000004">
    <property type="protein sequence ID" value="KOF03964.1"/>
    <property type="molecule type" value="Genomic_DNA"/>
</dbReference>
<evidence type="ECO:0000256" key="4">
    <source>
        <dbReference type="ARBA" id="ARBA00022723"/>
    </source>
</evidence>
<sequence>MTECLVDTDILSFYFRGEPNVFREFTEHLKEYDQINVSIITYFEIIGGLKFKNAQKQLNDFEEFVSNNTIIHLSEESARISGGKYAELRQSGITIGTSDLLIAGIAIENDLTLVTNNEKHYAPINGLNIENWRL</sequence>
<organism evidence="9 10">
    <name type="scientific">Roseivirga seohaensis subsp. aquiponti</name>
    <dbReference type="NCBI Taxonomy" id="1566026"/>
    <lineage>
        <taxon>Bacteria</taxon>
        <taxon>Pseudomonadati</taxon>
        <taxon>Bacteroidota</taxon>
        <taxon>Cytophagia</taxon>
        <taxon>Cytophagales</taxon>
        <taxon>Roseivirgaceae</taxon>
        <taxon>Roseivirga</taxon>
    </lineage>
</organism>
<dbReference type="SUPFAM" id="SSF88723">
    <property type="entry name" value="PIN domain-like"/>
    <property type="match status" value="1"/>
</dbReference>
<evidence type="ECO:0000259" key="8">
    <source>
        <dbReference type="Pfam" id="PF01850"/>
    </source>
</evidence>
<keyword evidence="2" id="KW-1277">Toxin-antitoxin system</keyword>
<evidence type="ECO:0000313" key="9">
    <source>
        <dbReference type="EMBL" id="KOF03964.1"/>
    </source>
</evidence>
<evidence type="ECO:0000256" key="5">
    <source>
        <dbReference type="ARBA" id="ARBA00022801"/>
    </source>
</evidence>
<dbReference type="Proteomes" id="UP000036908">
    <property type="component" value="Unassembled WGS sequence"/>
</dbReference>
<keyword evidence="3" id="KW-0540">Nuclease</keyword>
<proteinExistence type="inferred from homology"/>
<dbReference type="AlphaFoldDB" id="A0A0L8ANP6"/>
<comment type="caution">
    <text evidence="9">The sequence shown here is derived from an EMBL/GenBank/DDBJ whole genome shotgun (WGS) entry which is preliminary data.</text>
</comment>
<evidence type="ECO:0000313" key="10">
    <source>
        <dbReference type="Proteomes" id="UP000036908"/>
    </source>
</evidence>
<dbReference type="InterPro" id="IPR050556">
    <property type="entry name" value="Type_II_TA_system_RNase"/>
</dbReference>
<dbReference type="RefSeq" id="WP_053222183.1">
    <property type="nucleotide sequence ID" value="NZ_JSVA01000004.1"/>
</dbReference>
<dbReference type="CDD" id="cd18744">
    <property type="entry name" value="PIN_VapC4-5_FitB-like"/>
    <property type="match status" value="1"/>
</dbReference>
<comment type="similarity">
    <text evidence="7">Belongs to the PINc/VapC protein family.</text>
</comment>
<dbReference type="InterPro" id="IPR029060">
    <property type="entry name" value="PIN-like_dom_sf"/>
</dbReference>
<reference evidence="10" key="1">
    <citation type="submission" date="2014-11" db="EMBL/GenBank/DDBJ databases">
        <title>Genome sequencing of Roseivirga sp. D-25.</title>
        <authorList>
            <person name="Selvaratnam C."/>
            <person name="Thevarajoo S."/>
            <person name="Goh K.M."/>
            <person name="Eee R."/>
            <person name="Chan K.-G."/>
            <person name="Chong C.S."/>
        </authorList>
    </citation>
    <scope>NUCLEOTIDE SEQUENCE [LARGE SCALE GENOMIC DNA]</scope>
    <source>
        <strain evidence="10">D-25</strain>
    </source>
</reference>
<accession>A0A0L8ANP6</accession>
<dbReference type="GO" id="GO:0046872">
    <property type="term" value="F:metal ion binding"/>
    <property type="evidence" value="ECO:0007669"/>
    <property type="project" value="UniProtKB-KW"/>
</dbReference>
<evidence type="ECO:0000256" key="1">
    <source>
        <dbReference type="ARBA" id="ARBA00001946"/>
    </source>
</evidence>
<feature type="domain" description="PIN" evidence="8">
    <location>
        <begin position="5"/>
        <end position="120"/>
    </location>
</feature>
<dbReference type="GO" id="GO:0016787">
    <property type="term" value="F:hydrolase activity"/>
    <property type="evidence" value="ECO:0007669"/>
    <property type="project" value="UniProtKB-KW"/>
</dbReference>
<gene>
    <name evidence="9" type="ORF">OB69_02860</name>
</gene>
<keyword evidence="10" id="KW-1185">Reference proteome</keyword>
<evidence type="ECO:0000256" key="3">
    <source>
        <dbReference type="ARBA" id="ARBA00022722"/>
    </source>
</evidence>
<dbReference type="OrthoDB" id="9796690at2"/>
<keyword evidence="4" id="KW-0479">Metal-binding</keyword>
<dbReference type="Pfam" id="PF01850">
    <property type="entry name" value="PIN"/>
    <property type="match status" value="1"/>
</dbReference>
<dbReference type="PANTHER" id="PTHR33653">
    <property type="entry name" value="RIBONUCLEASE VAPC2"/>
    <property type="match status" value="1"/>
</dbReference>
<comment type="cofactor">
    <cofactor evidence="1">
        <name>Mg(2+)</name>
        <dbReference type="ChEBI" id="CHEBI:18420"/>
    </cofactor>
</comment>
<name>A0A0L8ANP6_9BACT</name>
<dbReference type="Gene3D" id="3.40.50.1010">
    <property type="entry name" value="5'-nuclease"/>
    <property type="match status" value="1"/>
</dbReference>
<dbReference type="PATRIC" id="fig|1566026.4.peg.2341"/>